<proteinExistence type="predicted"/>
<protein>
    <recommendedName>
        <fullName evidence="3">Carboxypeptidase regulatory-like domain-containing protein</fullName>
    </recommendedName>
</protein>
<dbReference type="RefSeq" id="WP_120353869.1">
    <property type="nucleotide sequence ID" value="NZ_RAQO01000004.1"/>
</dbReference>
<organism evidence="1 2">
    <name type="scientific">Alginatibacterium sediminis</name>
    <dbReference type="NCBI Taxonomy" id="2164068"/>
    <lineage>
        <taxon>Bacteria</taxon>
        <taxon>Pseudomonadati</taxon>
        <taxon>Pseudomonadota</taxon>
        <taxon>Gammaproteobacteria</taxon>
        <taxon>Alteromonadales</taxon>
        <taxon>Alteromonadaceae</taxon>
        <taxon>Alginatibacterium</taxon>
    </lineage>
</organism>
<reference evidence="1 2" key="1">
    <citation type="submission" date="2018-09" db="EMBL/GenBank/DDBJ databases">
        <authorList>
            <person name="Wang Z."/>
        </authorList>
    </citation>
    <scope>NUCLEOTIDE SEQUENCE [LARGE SCALE GENOMIC DNA]</scope>
    <source>
        <strain evidence="1 2">ALS 81</strain>
    </source>
</reference>
<comment type="caution">
    <text evidence="1">The sequence shown here is derived from an EMBL/GenBank/DDBJ whole genome shotgun (WGS) entry which is preliminary data.</text>
</comment>
<keyword evidence="2" id="KW-1185">Reference proteome</keyword>
<dbReference type="EMBL" id="RAQO01000004">
    <property type="protein sequence ID" value="RKF19864.1"/>
    <property type="molecule type" value="Genomic_DNA"/>
</dbReference>
<sequence>MNAKLKLMCLIILGIVSLNLYALPSRSYSIQGGFCSAQNQAPVPGLLVSLVHPQLGRSEPSYTNQYGVFQLYDIPHNDKPYYIEVYWGTRLIYRNQLLVQGPLNLPMQCI</sequence>
<evidence type="ECO:0008006" key="3">
    <source>
        <dbReference type="Google" id="ProtNLM"/>
    </source>
</evidence>
<accession>A0A420EGS5</accession>
<evidence type="ECO:0000313" key="2">
    <source>
        <dbReference type="Proteomes" id="UP000286482"/>
    </source>
</evidence>
<dbReference type="Proteomes" id="UP000286482">
    <property type="component" value="Unassembled WGS sequence"/>
</dbReference>
<dbReference type="AlphaFoldDB" id="A0A420EGS5"/>
<evidence type="ECO:0000313" key="1">
    <source>
        <dbReference type="EMBL" id="RKF19864.1"/>
    </source>
</evidence>
<dbReference type="OrthoDB" id="6402171at2"/>
<gene>
    <name evidence="1" type="ORF">DBZ36_05240</name>
</gene>
<name>A0A420EGS5_9ALTE</name>